<evidence type="ECO:0000313" key="2">
    <source>
        <dbReference type="EMBL" id="KAF2228452.1"/>
    </source>
</evidence>
<keyword evidence="1" id="KW-0472">Membrane</keyword>
<gene>
    <name evidence="2" type="ORF">EV356DRAFT_499047</name>
</gene>
<reference evidence="2" key="1">
    <citation type="journal article" date="2020" name="Stud. Mycol.">
        <title>101 Dothideomycetes genomes: a test case for predicting lifestyles and emergence of pathogens.</title>
        <authorList>
            <person name="Haridas S."/>
            <person name="Albert R."/>
            <person name="Binder M."/>
            <person name="Bloem J."/>
            <person name="Labutti K."/>
            <person name="Salamov A."/>
            <person name="Andreopoulos B."/>
            <person name="Baker S."/>
            <person name="Barry K."/>
            <person name="Bills G."/>
            <person name="Bluhm B."/>
            <person name="Cannon C."/>
            <person name="Castanera R."/>
            <person name="Culley D."/>
            <person name="Daum C."/>
            <person name="Ezra D."/>
            <person name="Gonzalez J."/>
            <person name="Henrissat B."/>
            <person name="Kuo A."/>
            <person name="Liang C."/>
            <person name="Lipzen A."/>
            <person name="Lutzoni F."/>
            <person name="Magnuson J."/>
            <person name="Mondo S."/>
            <person name="Nolan M."/>
            <person name="Ohm R."/>
            <person name="Pangilinan J."/>
            <person name="Park H.-J."/>
            <person name="Ramirez L."/>
            <person name="Alfaro M."/>
            <person name="Sun H."/>
            <person name="Tritt A."/>
            <person name="Yoshinaga Y."/>
            <person name="Zwiers L.-H."/>
            <person name="Turgeon B."/>
            <person name="Goodwin S."/>
            <person name="Spatafora J."/>
            <person name="Crous P."/>
            <person name="Grigoriev I."/>
        </authorList>
    </citation>
    <scope>NUCLEOTIDE SEQUENCE</scope>
    <source>
        <strain evidence="2">Tuck. ex Michener</strain>
    </source>
</reference>
<sequence length="87" mass="9471">MLMDLEAGKEASNNVGNEYSSNKVHGGFLHNGNADNRAEGGMHNYAKESWLPKLSTRHCTIWGVVISLIVIIVVLLAILIPIMIVKG</sequence>
<dbReference type="EMBL" id="ML991941">
    <property type="protein sequence ID" value="KAF2228452.1"/>
    <property type="molecule type" value="Genomic_DNA"/>
</dbReference>
<accession>A0A6A6GRS4</accession>
<evidence type="ECO:0000256" key="1">
    <source>
        <dbReference type="SAM" id="Phobius"/>
    </source>
</evidence>
<dbReference type="Proteomes" id="UP000800092">
    <property type="component" value="Unassembled WGS sequence"/>
</dbReference>
<organism evidence="2 3">
    <name type="scientific">Viridothelium virens</name>
    <name type="common">Speckled blister lichen</name>
    <name type="synonym">Trypethelium virens</name>
    <dbReference type="NCBI Taxonomy" id="1048519"/>
    <lineage>
        <taxon>Eukaryota</taxon>
        <taxon>Fungi</taxon>
        <taxon>Dikarya</taxon>
        <taxon>Ascomycota</taxon>
        <taxon>Pezizomycotina</taxon>
        <taxon>Dothideomycetes</taxon>
        <taxon>Dothideomycetes incertae sedis</taxon>
        <taxon>Trypetheliales</taxon>
        <taxon>Trypetheliaceae</taxon>
        <taxon>Viridothelium</taxon>
    </lineage>
</organism>
<keyword evidence="1" id="KW-0812">Transmembrane</keyword>
<keyword evidence="3" id="KW-1185">Reference proteome</keyword>
<protein>
    <submittedName>
        <fullName evidence="2">Uncharacterized protein</fullName>
    </submittedName>
</protein>
<name>A0A6A6GRS4_VIRVR</name>
<keyword evidence="1" id="KW-1133">Transmembrane helix</keyword>
<evidence type="ECO:0000313" key="3">
    <source>
        <dbReference type="Proteomes" id="UP000800092"/>
    </source>
</evidence>
<dbReference type="AlphaFoldDB" id="A0A6A6GRS4"/>
<feature type="transmembrane region" description="Helical" evidence="1">
    <location>
        <begin position="61"/>
        <end position="85"/>
    </location>
</feature>
<dbReference type="OrthoDB" id="10426387at2759"/>
<proteinExistence type="predicted"/>